<evidence type="ECO:0000256" key="2">
    <source>
        <dbReference type="ARBA" id="ARBA00022722"/>
    </source>
</evidence>
<dbReference type="OrthoDB" id="2375467at2"/>
<name>A0A1M6NNH6_9BACL</name>
<dbReference type="InterPro" id="IPR052379">
    <property type="entry name" value="Type_VII_TA_RNase"/>
</dbReference>
<evidence type="ECO:0000256" key="4">
    <source>
        <dbReference type="ARBA" id="ARBA00024207"/>
    </source>
</evidence>
<dbReference type="Gene3D" id="1.20.120.580">
    <property type="entry name" value="bsu32300-like"/>
    <property type="match status" value="1"/>
</dbReference>
<reference evidence="7" key="1">
    <citation type="submission" date="2016-11" db="EMBL/GenBank/DDBJ databases">
        <authorList>
            <person name="Varghese N."/>
            <person name="Submissions S."/>
        </authorList>
    </citation>
    <scope>NUCLEOTIDE SEQUENCE [LARGE SCALE GENOMIC DNA]</scope>
    <source>
        <strain evidence="7">USBA-503</strain>
    </source>
</reference>
<dbReference type="Proteomes" id="UP000184016">
    <property type="component" value="Unassembled WGS sequence"/>
</dbReference>
<evidence type="ECO:0000256" key="1">
    <source>
        <dbReference type="ARBA" id="ARBA00022649"/>
    </source>
</evidence>
<dbReference type="PANTHER" id="PTHR33397:SF5">
    <property type="entry name" value="RNASE YUTE-RELATED"/>
    <property type="match status" value="1"/>
</dbReference>
<protein>
    <submittedName>
        <fullName evidence="6">Uncharacterized conserved protein YutE, UPF0331/DUF86 family</fullName>
    </submittedName>
</protein>
<feature type="coiled-coil region" evidence="5">
    <location>
        <begin position="8"/>
        <end position="35"/>
    </location>
</feature>
<dbReference type="InterPro" id="IPR008201">
    <property type="entry name" value="HepT-like"/>
</dbReference>
<evidence type="ECO:0000313" key="6">
    <source>
        <dbReference type="EMBL" id="SHJ97156.1"/>
    </source>
</evidence>
<keyword evidence="5" id="KW-0175">Coiled coil</keyword>
<keyword evidence="2" id="KW-0540">Nuclease</keyword>
<dbReference type="Pfam" id="PF01934">
    <property type="entry name" value="HepT-like"/>
    <property type="match status" value="1"/>
</dbReference>
<dbReference type="GO" id="GO:0016787">
    <property type="term" value="F:hydrolase activity"/>
    <property type="evidence" value="ECO:0007669"/>
    <property type="project" value="UniProtKB-KW"/>
</dbReference>
<dbReference type="AlphaFoldDB" id="A0A1M6NNH6"/>
<dbReference type="STRING" id="1830138.SAMN05443507_106106"/>
<evidence type="ECO:0000256" key="3">
    <source>
        <dbReference type="ARBA" id="ARBA00022801"/>
    </source>
</evidence>
<dbReference type="InterPro" id="IPR037038">
    <property type="entry name" value="HepT-like_sf"/>
</dbReference>
<comment type="similarity">
    <text evidence="4">Belongs to the HepT RNase toxin family.</text>
</comment>
<evidence type="ECO:0000313" key="7">
    <source>
        <dbReference type="Proteomes" id="UP000184016"/>
    </source>
</evidence>
<keyword evidence="3" id="KW-0378">Hydrolase</keyword>
<keyword evidence="7" id="KW-1185">Reference proteome</keyword>
<organism evidence="6 7">
    <name type="scientific">Alicyclobacillus tolerans</name>
    <dbReference type="NCBI Taxonomy" id="90970"/>
    <lineage>
        <taxon>Bacteria</taxon>
        <taxon>Bacillati</taxon>
        <taxon>Bacillota</taxon>
        <taxon>Bacilli</taxon>
        <taxon>Bacillales</taxon>
        <taxon>Alicyclobacillaceae</taxon>
        <taxon>Alicyclobacillus</taxon>
    </lineage>
</organism>
<accession>A0A1M6NNH6</accession>
<dbReference type="EMBL" id="FRAF01000006">
    <property type="protein sequence ID" value="SHJ97156.1"/>
    <property type="molecule type" value="Genomic_DNA"/>
</dbReference>
<proteinExistence type="inferred from homology"/>
<sequence length="143" mass="16763">MYLTDVMKKKIEAQLDDLEQMIEWMDSQVEQGEKEEDWTQKLAAERALYIAVELMTNAASDIIDAMVMRDPGGYSDILLVLVEEKILSQSLFEQLLPLIDLRTRLLRELARIPNADIFFALQSQRGYLRNFCKQLRSYMEHPY</sequence>
<dbReference type="GO" id="GO:0110001">
    <property type="term" value="C:toxin-antitoxin complex"/>
    <property type="evidence" value="ECO:0007669"/>
    <property type="project" value="InterPro"/>
</dbReference>
<dbReference type="PANTHER" id="PTHR33397">
    <property type="entry name" value="UPF0331 PROTEIN YUTE"/>
    <property type="match status" value="1"/>
</dbReference>
<dbReference type="GO" id="GO:0004540">
    <property type="term" value="F:RNA nuclease activity"/>
    <property type="evidence" value="ECO:0007669"/>
    <property type="project" value="InterPro"/>
</dbReference>
<keyword evidence="1" id="KW-1277">Toxin-antitoxin system</keyword>
<gene>
    <name evidence="6" type="ORF">SAMN05443507_106106</name>
</gene>
<evidence type="ECO:0000256" key="5">
    <source>
        <dbReference type="SAM" id="Coils"/>
    </source>
</evidence>